<feature type="domain" description="Phage tail collar" evidence="1">
    <location>
        <begin position="8"/>
        <end position="61"/>
    </location>
</feature>
<dbReference type="Pfam" id="PF07484">
    <property type="entry name" value="Collar"/>
    <property type="match status" value="1"/>
</dbReference>
<dbReference type="SUPFAM" id="SSF88874">
    <property type="entry name" value="Receptor-binding domain of short tail fibre protein gp12"/>
    <property type="match status" value="1"/>
</dbReference>
<accession>A0ABX0UHD3</accession>
<evidence type="ECO:0000259" key="1">
    <source>
        <dbReference type="Pfam" id="PF07484"/>
    </source>
</evidence>
<dbReference type="InterPro" id="IPR011083">
    <property type="entry name" value="Phage_tail_collar_dom"/>
</dbReference>
<keyword evidence="3" id="KW-1185">Reference proteome</keyword>
<sequence>MREPFLAEIKFVPAHAAPEGWAWCDGRKLRIAEHPALFELLGTTFGGDGQYTFALPNLVGRKPIHIKLHAEILELANQSSRPRVLERSDQPHPAWPNYESTYFCIALKGTFPLSNKAPDVRPTFL</sequence>
<gene>
    <name evidence="2" type="ORF">FHS68_001599</name>
</gene>
<dbReference type="RefSeq" id="WP_167268894.1">
    <property type="nucleotide sequence ID" value="NZ_JAASQJ010000002.1"/>
</dbReference>
<dbReference type="InterPro" id="IPR037053">
    <property type="entry name" value="Phage_tail_collar_dom_sf"/>
</dbReference>
<reference evidence="2 3" key="1">
    <citation type="submission" date="2020-03" db="EMBL/GenBank/DDBJ databases">
        <title>Genomic Encyclopedia of Type Strains, Phase IV (KMG-IV): sequencing the most valuable type-strain genomes for metagenomic binning, comparative biology and taxonomic classification.</title>
        <authorList>
            <person name="Goeker M."/>
        </authorList>
    </citation>
    <scope>NUCLEOTIDE SEQUENCE [LARGE SCALE GENOMIC DNA]</scope>
    <source>
        <strain evidence="2 3">DSM 102865</strain>
    </source>
</reference>
<dbReference type="Gene3D" id="3.90.1340.10">
    <property type="entry name" value="Phage tail collar domain"/>
    <property type="match status" value="1"/>
</dbReference>
<evidence type="ECO:0000313" key="2">
    <source>
        <dbReference type="EMBL" id="NIJ52429.1"/>
    </source>
</evidence>
<dbReference type="EMBL" id="JAASQJ010000002">
    <property type="protein sequence ID" value="NIJ52429.1"/>
    <property type="molecule type" value="Genomic_DNA"/>
</dbReference>
<evidence type="ECO:0000313" key="3">
    <source>
        <dbReference type="Proteomes" id="UP001179181"/>
    </source>
</evidence>
<proteinExistence type="predicted"/>
<comment type="caution">
    <text evidence="2">The sequence shown here is derived from an EMBL/GenBank/DDBJ whole genome shotgun (WGS) entry which is preliminary data.</text>
</comment>
<organism evidence="2 3">
    <name type="scientific">Dyadobacter arcticus</name>
    <dbReference type="NCBI Taxonomy" id="1078754"/>
    <lineage>
        <taxon>Bacteria</taxon>
        <taxon>Pseudomonadati</taxon>
        <taxon>Bacteroidota</taxon>
        <taxon>Cytophagia</taxon>
        <taxon>Cytophagales</taxon>
        <taxon>Spirosomataceae</taxon>
        <taxon>Dyadobacter</taxon>
    </lineage>
</organism>
<name>A0ABX0UHD3_9BACT</name>
<protein>
    <submittedName>
        <fullName evidence="2">Microcystin-dependent protein</fullName>
    </submittedName>
</protein>
<dbReference type="Proteomes" id="UP001179181">
    <property type="component" value="Unassembled WGS sequence"/>
</dbReference>